<protein>
    <recommendedName>
        <fullName evidence="3">FIST C-domain domain-containing protein</fullName>
    </recommendedName>
</protein>
<reference evidence="1" key="1">
    <citation type="submission" date="2020-03" db="EMBL/GenBank/DDBJ databases">
        <title>A high-quality chromosome-level genome assembly of a woody plant with both climbing and erect habits, Rhamnella rubrinervis.</title>
        <authorList>
            <person name="Lu Z."/>
            <person name="Yang Y."/>
            <person name="Zhu X."/>
            <person name="Sun Y."/>
        </authorList>
    </citation>
    <scope>NUCLEOTIDE SEQUENCE</scope>
    <source>
        <strain evidence="1">BYM</strain>
        <tissue evidence="1">Leaf</tissue>
    </source>
</reference>
<keyword evidence="2" id="KW-1185">Reference proteome</keyword>
<dbReference type="Proteomes" id="UP000796880">
    <property type="component" value="Unassembled WGS sequence"/>
</dbReference>
<evidence type="ECO:0008006" key="3">
    <source>
        <dbReference type="Google" id="ProtNLM"/>
    </source>
</evidence>
<accession>A0A8K0E4Z2</accession>
<comment type="caution">
    <text evidence="1">The sequence shown here is derived from an EMBL/GenBank/DDBJ whole genome shotgun (WGS) entry which is preliminary data.</text>
</comment>
<dbReference type="PANTHER" id="PTHR14939:SF8">
    <property type="entry name" value="FIST C-DOMAIN DOMAIN-CONTAINING PROTEIN"/>
    <property type="match status" value="1"/>
</dbReference>
<dbReference type="AlphaFoldDB" id="A0A8K0E4Z2"/>
<dbReference type="OrthoDB" id="509497at2759"/>
<evidence type="ECO:0000313" key="2">
    <source>
        <dbReference type="Proteomes" id="UP000796880"/>
    </source>
</evidence>
<dbReference type="PANTHER" id="PTHR14939">
    <property type="entry name" value="F-BOX ONLY PROTEIN 22"/>
    <property type="match status" value="1"/>
</dbReference>
<sequence>MSVKAWGTGVVPAKDTPTLKSITKTIGFKTPVITNAASGIIGIDAITDEIKEVKWDLIDEDESDFHGYNLLDNLNRGIILVVGFVPGLKVETIPLLRPKNEPQEAMVDKFVMDIRNYTASVSGCMSPASIMMFGDQYVNMKPNMAKIDYAMAEDTVIVGDASGCFLFKCGDNSTSYGRDLYSFDAVALVFARDKDKSHGVGETQFHVALSSGITPFGPRLKALSVGVKGSECTWLSVLVEQHDLIIDGQRLIDAINRELNYPDLYIGVTQHRECAIGSEKSSLATTLTFYEVLGHPNVDSAPFFLNFPGVPLAGVFCAGEIGRGSLRLNGLEEDDDEEEEEDDSPRCCLHFYGTVYLVMSYVPAPPQHYS</sequence>
<organism evidence="1 2">
    <name type="scientific">Rhamnella rubrinervis</name>
    <dbReference type="NCBI Taxonomy" id="2594499"/>
    <lineage>
        <taxon>Eukaryota</taxon>
        <taxon>Viridiplantae</taxon>
        <taxon>Streptophyta</taxon>
        <taxon>Embryophyta</taxon>
        <taxon>Tracheophyta</taxon>
        <taxon>Spermatophyta</taxon>
        <taxon>Magnoliopsida</taxon>
        <taxon>eudicotyledons</taxon>
        <taxon>Gunneridae</taxon>
        <taxon>Pentapetalae</taxon>
        <taxon>rosids</taxon>
        <taxon>fabids</taxon>
        <taxon>Rosales</taxon>
        <taxon>Rhamnaceae</taxon>
        <taxon>rhamnoid group</taxon>
        <taxon>Rhamneae</taxon>
        <taxon>Rhamnella</taxon>
    </lineage>
</organism>
<proteinExistence type="predicted"/>
<dbReference type="EMBL" id="VOIH02000009">
    <property type="protein sequence ID" value="KAF3436912.1"/>
    <property type="molecule type" value="Genomic_DNA"/>
</dbReference>
<evidence type="ECO:0000313" key="1">
    <source>
        <dbReference type="EMBL" id="KAF3436912.1"/>
    </source>
</evidence>
<gene>
    <name evidence="1" type="ORF">FNV43_RR19665</name>
</gene>
<dbReference type="GO" id="GO:0000209">
    <property type="term" value="P:protein polyubiquitination"/>
    <property type="evidence" value="ECO:0007669"/>
    <property type="project" value="TreeGrafter"/>
</dbReference>
<name>A0A8K0E4Z2_9ROSA</name>
<dbReference type="GO" id="GO:0032436">
    <property type="term" value="P:positive regulation of proteasomal ubiquitin-dependent protein catabolic process"/>
    <property type="evidence" value="ECO:0007669"/>
    <property type="project" value="TreeGrafter"/>
</dbReference>